<dbReference type="RefSeq" id="WP_089271941.1">
    <property type="nucleotide sequence ID" value="NZ_FZOC01000001.1"/>
</dbReference>
<dbReference type="SUPFAM" id="SSF50341">
    <property type="entry name" value="CheW-like"/>
    <property type="match status" value="1"/>
</dbReference>
<sequence>MNQTNILLESGTNELEIIELYLAQPGEGGLAENAYFGVNVAKVLEIIESPPQLEPCDSAAHPSYLGVIPLRDMVLPVVDLSVWLGVTRAPSSHEPILVTEFNGVRTGFLVSGVTMIHRVSWSEVEPPSRYLADMPGNCITGTVRLGDHFALLLDLERALAELNALPNEEPESIPAPSLDDPLRVLLVDDSTSVRFLLRRNFEAAGFEVEVKNNGEDAWAHLQGLKAEAQRLGVPAPRLLDAVVSDVEMPRMDGYTLTKSIKSDPVLKELPVILFSSLISKGLLHKGQSVGADAQITKPEFGGLTHQVRDMILERRGAAGA</sequence>
<dbReference type="PIRSF" id="PIRSF002867">
    <property type="entry name" value="CheV"/>
    <property type="match status" value="1"/>
</dbReference>
<dbReference type="OrthoDB" id="9806105at2"/>
<dbReference type="AlphaFoldDB" id="A0A238YAT0"/>
<dbReference type="InterPro" id="IPR002545">
    <property type="entry name" value="CheW-lke_dom"/>
</dbReference>
<feature type="modified residue" description="4-aspartylphosphate" evidence="1">
    <location>
        <position position="245"/>
    </location>
</feature>
<dbReference type="GO" id="GO:0006935">
    <property type="term" value="P:chemotaxis"/>
    <property type="evidence" value="ECO:0007669"/>
    <property type="project" value="InterPro"/>
</dbReference>
<gene>
    <name evidence="4" type="ORF">SAMN04488503_0813</name>
</gene>
<dbReference type="InterPro" id="IPR024181">
    <property type="entry name" value="Chemotax_regulator_CheV"/>
</dbReference>
<dbReference type="PANTHER" id="PTHR47233:SF3">
    <property type="entry name" value="CHEMOTAXIS PROTEIN CHEV"/>
    <property type="match status" value="1"/>
</dbReference>
<reference evidence="4 5" key="1">
    <citation type="submission" date="2017-06" db="EMBL/GenBank/DDBJ databases">
        <authorList>
            <person name="Kim H.J."/>
            <person name="Triplett B.A."/>
        </authorList>
    </citation>
    <scope>NUCLEOTIDE SEQUENCE [LARGE SCALE GENOMIC DNA]</scope>
    <source>
        <strain evidence="4 5">DSM 13116</strain>
    </source>
</reference>
<protein>
    <submittedName>
        <fullName evidence="4">Two-component system, chemotaxis family, response regulator CheV</fullName>
    </submittedName>
</protein>
<dbReference type="Gene3D" id="2.40.50.180">
    <property type="entry name" value="CheA-289, Domain 4"/>
    <property type="match status" value="1"/>
</dbReference>
<keyword evidence="5" id="KW-1185">Reference proteome</keyword>
<dbReference type="InterPro" id="IPR001789">
    <property type="entry name" value="Sig_transdc_resp-reg_receiver"/>
</dbReference>
<evidence type="ECO:0000259" key="3">
    <source>
        <dbReference type="PROSITE" id="PS50851"/>
    </source>
</evidence>
<evidence type="ECO:0000313" key="4">
    <source>
        <dbReference type="EMBL" id="SNR67908.1"/>
    </source>
</evidence>
<evidence type="ECO:0000313" key="5">
    <source>
        <dbReference type="Proteomes" id="UP000198324"/>
    </source>
</evidence>
<name>A0A238YAT0_9BACT</name>
<dbReference type="Gene3D" id="3.40.50.2300">
    <property type="match status" value="1"/>
</dbReference>
<dbReference type="Gene3D" id="2.30.30.40">
    <property type="entry name" value="SH3 Domains"/>
    <property type="match status" value="1"/>
</dbReference>
<dbReference type="SMART" id="SM00260">
    <property type="entry name" value="CheW"/>
    <property type="match status" value="1"/>
</dbReference>
<dbReference type="Pfam" id="PF01584">
    <property type="entry name" value="CheW"/>
    <property type="match status" value="1"/>
</dbReference>
<proteinExistence type="predicted"/>
<evidence type="ECO:0000259" key="2">
    <source>
        <dbReference type="PROSITE" id="PS50110"/>
    </source>
</evidence>
<dbReference type="PROSITE" id="PS50851">
    <property type="entry name" value="CHEW"/>
    <property type="match status" value="1"/>
</dbReference>
<organism evidence="4 5">
    <name type="scientific">Humidesulfovibrio mexicanus</name>
    <dbReference type="NCBI Taxonomy" id="147047"/>
    <lineage>
        <taxon>Bacteria</taxon>
        <taxon>Pseudomonadati</taxon>
        <taxon>Thermodesulfobacteriota</taxon>
        <taxon>Desulfovibrionia</taxon>
        <taxon>Desulfovibrionales</taxon>
        <taxon>Desulfovibrionaceae</taxon>
        <taxon>Humidesulfovibrio</taxon>
    </lineage>
</organism>
<evidence type="ECO:0000256" key="1">
    <source>
        <dbReference type="PROSITE-ProRule" id="PRU00169"/>
    </source>
</evidence>
<feature type="domain" description="CheW-like" evidence="3">
    <location>
        <begin position="17"/>
        <end position="164"/>
    </location>
</feature>
<dbReference type="Pfam" id="PF00072">
    <property type="entry name" value="Response_reg"/>
    <property type="match status" value="1"/>
</dbReference>
<dbReference type="SMART" id="SM00448">
    <property type="entry name" value="REC"/>
    <property type="match status" value="1"/>
</dbReference>
<feature type="domain" description="Response regulatory" evidence="2">
    <location>
        <begin position="183"/>
        <end position="312"/>
    </location>
</feature>
<dbReference type="PANTHER" id="PTHR47233">
    <property type="entry name" value="CHEMOTAXIS PROTEIN CHEV"/>
    <property type="match status" value="1"/>
</dbReference>
<dbReference type="InterPro" id="IPR011006">
    <property type="entry name" value="CheY-like_superfamily"/>
</dbReference>
<dbReference type="PROSITE" id="PS50110">
    <property type="entry name" value="RESPONSE_REGULATORY"/>
    <property type="match status" value="1"/>
</dbReference>
<dbReference type="Proteomes" id="UP000198324">
    <property type="component" value="Unassembled WGS sequence"/>
</dbReference>
<dbReference type="EMBL" id="FZOC01000001">
    <property type="protein sequence ID" value="SNR67908.1"/>
    <property type="molecule type" value="Genomic_DNA"/>
</dbReference>
<keyword evidence="1" id="KW-0597">Phosphoprotein</keyword>
<dbReference type="InterPro" id="IPR036061">
    <property type="entry name" value="CheW-like_dom_sf"/>
</dbReference>
<dbReference type="GO" id="GO:0000160">
    <property type="term" value="P:phosphorelay signal transduction system"/>
    <property type="evidence" value="ECO:0007669"/>
    <property type="project" value="InterPro"/>
</dbReference>
<accession>A0A238YAT0</accession>
<dbReference type="SUPFAM" id="SSF52172">
    <property type="entry name" value="CheY-like"/>
    <property type="match status" value="1"/>
</dbReference>